<accession>A0A367KGJ5</accession>
<name>A0A367KGJ5_RHIAZ</name>
<organism evidence="2 3">
    <name type="scientific">Rhizopus azygosporus</name>
    <name type="common">Rhizopus microsporus var. azygosporus</name>
    <dbReference type="NCBI Taxonomy" id="86630"/>
    <lineage>
        <taxon>Eukaryota</taxon>
        <taxon>Fungi</taxon>
        <taxon>Fungi incertae sedis</taxon>
        <taxon>Mucoromycota</taxon>
        <taxon>Mucoromycotina</taxon>
        <taxon>Mucoromycetes</taxon>
        <taxon>Mucorales</taxon>
        <taxon>Mucorineae</taxon>
        <taxon>Rhizopodaceae</taxon>
        <taxon>Rhizopus</taxon>
    </lineage>
</organism>
<feature type="region of interest" description="Disordered" evidence="1">
    <location>
        <begin position="123"/>
        <end position="143"/>
    </location>
</feature>
<comment type="caution">
    <text evidence="2">The sequence shown here is derived from an EMBL/GenBank/DDBJ whole genome shotgun (WGS) entry which is preliminary data.</text>
</comment>
<evidence type="ECO:0000313" key="3">
    <source>
        <dbReference type="Proteomes" id="UP000252139"/>
    </source>
</evidence>
<dbReference type="EMBL" id="PJQL01000014">
    <property type="protein sequence ID" value="RCI01344.1"/>
    <property type="molecule type" value="Genomic_DNA"/>
</dbReference>
<dbReference type="Proteomes" id="UP000252139">
    <property type="component" value="Unassembled WGS sequence"/>
</dbReference>
<evidence type="ECO:0000313" key="2">
    <source>
        <dbReference type="EMBL" id="RCI01344.1"/>
    </source>
</evidence>
<dbReference type="AlphaFoldDB" id="A0A367KGJ5"/>
<reference evidence="2 3" key="1">
    <citation type="journal article" date="2018" name="G3 (Bethesda)">
        <title>Phylogenetic and Phylogenomic Definition of Rhizopus Species.</title>
        <authorList>
            <person name="Gryganskyi A.P."/>
            <person name="Golan J."/>
            <person name="Dolatabadi S."/>
            <person name="Mondo S."/>
            <person name="Robb S."/>
            <person name="Idnurm A."/>
            <person name="Muszewska A."/>
            <person name="Steczkiewicz K."/>
            <person name="Masonjones S."/>
            <person name="Liao H.L."/>
            <person name="Gajdeczka M.T."/>
            <person name="Anike F."/>
            <person name="Vuek A."/>
            <person name="Anishchenko I.M."/>
            <person name="Voigt K."/>
            <person name="de Hoog G.S."/>
            <person name="Smith M.E."/>
            <person name="Heitman J."/>
            <person name="Vilgalys R."/>
            <person name="Stajich J.E."/>
        </authorList>
    </citation>
    <scope>NUCLEOTIDE SEQUENCE [LARGE SCALE GENOMIC DNA]</scope>
    <source>
        <strain evidence="2 3">CBS 357.93</strain>
    </source>
</reference>
<protein>
    <submittedName>
        <fullName evidence="2">Uncharacterized protein</fullName>
    </submittedName>
</protein>
<evidence type="ECO:0000256" key="1">
    <source>
        <dbReference type="SAM" id="MobiDB-lite"/>
    </source>
</evidence>
<proteinExistence type="predicted"/>
<feature type="compositionally biased region" description="Acidic residues" evidence="1">
    <location>
        <begin position="130"/>
        <end position="139"/>
    </location>
</feature>
<dbReference type="OrthoDB" id="5279943at2759"/>
<gene>
    <name evidence="2" type="ORF">CU097_014127</name>
</gene>
<keyword evidence="3" id="KW-1185">Reference proteome</keyword>
<sequence length="223" mass="26387">MESPSKRKGSVTFDLPPPQQEEELLSPCIHTIDIHAQSVPDTMLVALFDREREMKELVEHNKSFFLSLKSFLNDKWPRFENTLYVPRSQMSDIEWITRISKALMPVPPLLEKFKELVGYLGEDDSQGKYDEEEEEEEEEGQPKVELARIRDRLGRLSRESYPQFYINCEQAMSKNEYDSFIHTLFHTAEIDDATWEKKIREQLKPWQNILEQLEEIVAYEIDE</sequence>